<feature type="region of interest" description="Disordered" evidence="7">
    <location>
        <begin position="442"/>
        <end position="474"/>
    </location>
</feature>
<keyword evidence="4" id="KW-0238">DNA-binding</keyword>
<dbReference type="GO" id="GO:0003677">
    <property type="term" value="F:DNA binding"/>
    <property type="evidence" value="ECO:0007669"/>
    <property type="project" value="UniProtKB-KW"/>
</dbReference>
<dbReference type="AlphaFoldDB" id="A0A6F9DDV2"/>
<keyword evidence="3" id="KW-0805">Transcription regulation</keyword>
<evidence type="ECO:0000256" key="5">
    <source>
        <dbReference type="ARBA" id="ARBA00023163"/>
    </source>
</evidence>
<dbReference type="PANTHER" id="PTHR14339:SF12">
    <property type="entry name" value="VASCULIN"/>
    <property type="match status" value="1"/>
</dbReference>
<dbReference type="PANTHER" id="PTHR14339">
    <property type="entry name" value="VASCULIN"/>
    <property type="match status" value="1"/>
</dbReference>
<dbReference type="Pfam" id="PF15337">
    <property type="entry name" value="Vasculin"/>
    <property type="match status" value="1"/>
</dbReference>
<name>A0A6F9DDV2_9ASCI</name>
<proteinExistence type="evidence at transcript level"/>
<feature type="compositionally biased region" description="Polar residues" evidence="7">
    <location>
        <begin position="461"/>
        <end position="474"/>
    </location>
</feature>
<dbReference type="EMBL" id="LR785549">
    <property type="protein sequence ID" value="CAB3250487.1"/>
    <property type="molecule type" value="mRNA"/>
</dbReference>
<evidence type="ECO:0000256" key="3">
    <source>
        <dbReference type="ARBA" id="ARBA00023015"/>
    </source>
</evidence>
<dbReference type="GO" id="GO:0003723">
    <property type="term" value="F:RNA binding"/>
    <property type="evidence" value="ECO:0007669"/>
    <property type="project" value="InterPro"/>
</dbReference>
<evidence type="ECO:0000256" key="1">
    <source>
        <dbReference type="ARBA" id="ARBA00004123"/>
    </source>
</evidence>
<evidence type="ECO:0000256" key="2">
    <source>
        <dbReference type="ARBA" id="ARBA00010099"/>
    </source>
</evidence>
<dbReference type="GO" id="GO:0005634">
    <property type="term" value="C:nucleus"/>
    <property type="evidence" value="ECO:0007669"/>
    <property type="project" value="UniProtKB-SubCell"/>
</dbReference>
<organism evidence="8">
    <name type="scientific">Phallusia mammillata</name>
    <dbReference type="NCBI Taxonomy" id="59560"/>
    <lineage>
        <taxon>Eukaryota</taxon>
        <taxon>Metazoa</taxon>
        <taxon>Chordata</taxon>
        <taxon>Tunicata</taxon>
        <taxon>Ascidiacea</taxon>
        <taxon>Phlebobranchia</taxon>
        <taxon>Ascidiidae</taxon>
        <taxon>Phallusia</taxon>
    </lineage>
</organism>
<keyword evidence="6" id="KW-0539">Nucleus</keyword>
<evidence type="ECO:0000256" key="4">
    <source>
        <dbReference type="ARBA" id="ARBA00023125"/>
    </source>
</evidence>
<sequence>MAKVPPEPIDFAPAWLNRSSSNKQKYPKLGQPLSSTVDFDIGSRNVTKAFGSSHKSDRNLQNFNSKTAGHQSTDCDTWNAYCAIKTSGGFSDSLNDSLNVSVKNQSRGKTILQATKNNLQREIEFPSLGSHEQTLHTSKIQANNVWRKPPVLKPTITEVNSGPNSKSVNLKSDTASSIYKSLVPKSTTAGHKQPYRRAVSIPNANKSAEKFFTSNIEPITSQNHANFKSQEMSSGTLQAADGHSMLALTVKRHRRGKNVFLQGLKCGELVPAEDKDHEAADSASEIVPSPSEEEQQVDCMDMEDSTEAKEEIQHKSMAIDYWDAVYDQDDGDVVRNDDASQAARTQECRDESLNKFSANTIPLSSSLEAEYRLLREMGWTRDRSCLNGDDSADEPPLTDDEIREFFTRNKRRGLLGVPSISHRTSAFRDALNTWSISNKQLRHGNRKVTAPESLPEVPSPRYSTDSQFSLSDSD</sequence>
<keyword evidence="5" id="KW-0804">Transcription</keyword>
<reference evidence="8" key="1">
    <citation type="submission" date="2020-04" db="EMBL/GenBank/DDBJ databases">
        <authorList>
            <person name="Neveu A P."/>
        </authorList>
    </citation>
    <scope>NUCLEOTIDE SEQUENCE</scope>
    <source>
        <tissue evidence="8">Whole embryo</tissue>
    </source>
</reference>
<protein>
    <submittedName>
        <fullName evidence="8">Vasculin</fullName>
    </submittedName>
</protein>
<dbReference type="GO" id="GO:0006351">
    <property type="term" value="P:DNA-templated transcription"/>
    <property type="evidence" value="ECO:0007669"/>
    <property type="project" value="InterPro"/>
</dbReference>
<evidence type="ECO:0000256" key="7">
    <source>
        <dbReference type="SAM" id="MobiDB-lite"/>
    </source>
</evidence>
<evidence type="ECO:0000256" key="6">
    <source>
        <dbReference type="ARBA" id="ARBA00023242"/>
    </source>
</evidence>
<accession>A0A6F9DDV2</accession>
<comment type="subcellular location">
    <subcellularLocation>
        <location evidence="1">Nucleus</location>
    </subcellularLocation>
</comment>
<dbReference type="InterPro" id="IPR028128">
    <property type="entry name" value="Vasculin_fam"/>
</dbReference>
<comment type="similarity">
    <text evidence="2">Belongs to the vasculin family.</text>
</comment>
<dbReference type="GO" id="GO:0045893">
    <property type="term" value="P:positive regulation of DNA-templated transcription"/>
    <property type="evidence" value="ECO:0007669"/>
    <property type="project" value="InterPro"/>
</dbReference>
<gene>
    <name evidence="8" type="primary">Gpbp1</name>
</gene>
<evidence type="ECO:0000313" key="8">
    <source>
        <dbReference type="EMBL" id="CAB3250487.1"/>
    </source>
</evidence>